<evidence type="ECO:0000256" key="7">
    <source>
        <dbReference type="SAM" id="Phobius"/>
    </source>
</evidence>
<dbReference type="GO" id="GO:0016757">
    <property type="term" value="F:glycosyltransferase activity"/>
    <property type="evidence" value="ECO:0007669"/>
    <property type="project" value="UniProtKB-KW"/>
</dbReference>
<evidence type="ECO:0000256" key="4">
    <source>
        <dbReference type="ARBA" id="ARBA00023136"/>
    </source>
</evidence>
<dbReference type="Pfam" id="PF02485">
    <property type="entry name" value="Branch"/>
    <property type="match status" value="1"/>
</dbReference>
<keyword evidence="4 7" id="KW-0472">Membrane</keyword>
<keyword evidence="3" id="KW-0808">Transferase</keyword>
<keyword evidence="7" id="KW-1133">Transmembrane helix</keyword>
<keyword evidence="2" id="KW-0328">Glycosyltransferase</keyword>
<organism evidence="8 9">
    <name type="scientific">Apatococcus fuscideae</name>
    <dbReference type="NCBI Taxonomy" id="2026836"/>
    <lineage>
        <taxon>Eukaryota</taxon>
        <taxon>Viridiplantae</taxon>
        <taxon>Chlorophyta</taxon>
        <taxon>core chlorophytes</taxon>
        <taxon>Trebouxiophyceae</taxon>
        <taxon>Chlorellales</taxon>
        <taxon>Chlorellaceae</taxon>
        <taxon>Apatococcus</taxon>
    </lineage>
</organism>
<dbReference type="InterPro" id="IPR003406">
    <property type="entry name" value="Glyco_trans_14"/>
</dbReference>
<accession>A0AAW1TEI6</accession>
<dbReference type="PANTHER" id="PTHR31042:SF150">
    <property type="entry name" value="OS06G0661900 PROTEIN"/>
    <property type="match status" value="1"/>
</dbReference>
<dbReference type="PANTHER" id="PTHR31042">
    <property type="entry name" value="CORE-2/I-BRANCHING BETA-1,6-N-ACETYLGLUCOSAMINYLTRANSFERASE FAMILY PROTEIN-RELATED"/>
    <property type="match status" value="1"/>
</dbReference>
<dbReference type="EMBL" id="JALJOV010000053">
    <property type="protein sequence ID" value="KAK9867970.1"/>
    <property type="molecule type" value="Genomic_DNA"/>
</dbReference>
<name>A0AAW1TEI6_9CHLO</name>
<dbReference type="GO" id="GO:0016020">
    <property type="term" value="C:membrane"/>
    <property type="evidence" value="ECO:0007669"/>
    <property type="project" value="UniProtKB-SubCell"/>
</dbReference>
<dbReference type="InterPro" id="IPR044174">
    <property type="entry name" value="BC10-like"/>
</dbReference>
<reference evidence="8 9" key="1">
    <citation type="journal article" date="2024" name="Nat. Commun.">
        <title>Phylogenomics reveals the evolutionary origins of lichenization in chlorophyte algae.</title>
        <authorList>
            <person name="Puginier C."/>
            <person name="Libourel C."/>
            <person name="Otte J."/>
            <person name="Skaloud P."/>
            <person name="Haon M."/>
            <person name="Grisel S."/>
            <person name="Petersen M."/>
            <person name="Berrin J.G."/>
            <person name="Delaux P.M."/>
            <person name="Dal Grande F."/>
            <person name="Keller J."/>
        </authorList>
    </citation>
    <scope>NUCLEOTIDE SEQUENCE [LARGE SCALE GENOMIC DNA]</scope>
    <source>
        <strain evidence="8 9">SAG 2523</strain>
    </source>
</reference>
<evidence type="ECO:0000256" key="6">
    <source>
        <dbReference type="SAM" id="MobiDB-lite"/>
    </source>
</evidence>
<sequence length="662" mass="74127">MRRSDNTSATQLHHANWKLAWVRRACGLIAVLALAHLTYELSFSFQRRATSAPEASNTEPANKPVYKYIDAAFADAPPAGTGSIAEHEALKASIAKGIGVELPAKGAAMQGLLRNRPVNTEDLLGTSESGELTADALRAQLRAVARPMLSDQMLENAAEQGTRPEMDPGKLSRVRRQDKLQGRGQARLRNSAEASVASEAAAREVPSGQDEPTSFRSTVSIFGRTKRERPMDNRSWLDKVQDTIVNNLALKWEDAEEERLRTGQEDMQQGNPKPVKASAAKQIPKVAIMYLSKGALYHGRMWKDWFAFINGSVPLHLLLDAKCGAELTEQLRQLCGPGQGNDVISQQHLFSVYVHAPPNSLGFLPSDPFTKRLIGQRLETEWGRWSLVEASRLLLAAALQETLNQRFVLVSESCIPLYPPTTVWQQLLSEDRSRIDACKLDGHEVHQRRWTDLMDSDTLHWWHWRKSSQWFMLTRPHAELAVNDTVIAEKFRQHCDGEVVEHGRQRDCFPDEHYYPTLLATQGLDIETDCRGWVMHVDWSQNIYGAHPRSYTLREISAARLRLLRMPTDNCGYPAAIKTSADLFVNASTATADTCSLRAASFAKTLGYQCPLFARKFPADTAEALHKLMGDCRNRLRIVNGAQCSMQMSRRLLELDPSALDL</sequence>
<comment type="caution">
    <text evidence="8">The sequence shown here is derived from an EMBL/GenBank/DDBJ whole genome shotgun (WGS) entry which is preliminary data.</text>
</comment>
<evidence type="ECO:0000256" key="2">
    <source>
        <dbReference type="ARBA" id="ARBA00022676"/>
    </source>
</evidence>
<feature type="compositionally biased region" description="Basic and acidic residues" evidence="6">
    <location>
        <begin position="162"/>
        <end position="181"/>
    </location>
</feature>
<keyword evidence="5" id="KW-0325">Glycoprotein</keyword>
<dbReference type="AlphaFoldDB" id="A0AAW1TEI6"/>
<evidence type="ECO:0000313" key="9">
    <source>
        <dbReference type="Proteomes" id="UP001485043"/>
    </source>
</evidence>
<feature type="region of interest" description="Disordered" evidence="6">
    <location>
        <begin position="157"/>
        <end position="215"/>
    </location>
</feature>
<dbReference type="Proteomes" id="UP001485043">
    <property type="component" value="Unassembled WGS sequence"/>
</dbReference>
<evidence type="ECO:0000256" key="3">
    <source>
        <dbReference type="ARBA" id="ARBA00022679"/>
    </source>
</evidence>
<gene>
    <name evidence="8" type="ORF">WJX84_010280</name>
</gene>
<feature type="transmembrane region" description="Helical" evidence="7">
    <location>
        <begin position="21"/>
        <end position="39"/>
    </location>
</feature>
<proteinExistence type="predicted"/>
<evidence type="ECO:0000256" key="5">
    <source>
        <dbReference type="ARBA" id="ARBA00023180"/>
    </source>
</evidence>
<protein>
    <submittedName>
        <fullName evidence="8">Uncharacterized protein</fullName>
    </submittedName>
</protein>
<feature type="compositionally biased region" description="Low complexity" evidence="6">
    <location>
        <begin position="191"/>
        <end position="205"/>
    </location>
</feature>
<evidence type="ECO:0000313" key="8">
    <source>
        <dbReference type="EMBL" id="KAK9867970.1"/>
    </source>
</evidence>
<keyword evidence="7" id="KW-0812">Transmembrane</keyword>
<comment type="subcellular location">
    <subcellularLocation>
        <location evidence="1">Membrane</location>
        <topology evidence="1">Single-pass type II membrane protein</topology>
    </subcellularLocation>
</comment>
<evidence type="ECO:0000256" key="1">
    <source>
        <dbReference type="ARBA" id="ARBA00004606"/>
    </source>
</evidence>
<keyword evidence="9" id="KW-1185">Reference proteome</keyword>